<comment type="caution">
    <text evidence="1">The sequence shown here is derived from an EMBL/GenBank/DDBJ whole genome shotgun (WGS) entry which is preliminary data.</text>
</comment>
<evidence type="ECO:0000313" key="2">
    <source>
        <dbReference type="Proteomes" id="UP000887159"/>
    </source>
</evidence>
<dbReference type="Proteomes" id="UP000887159">
    <property type="component" value="Unassembled WGS sequence"/>
</dbReference>
<accession>A0A8X6VXK2</accession>
<dbReference type="EMBL" id="BMAU01021369">
    <property type="protein sequence ID" value="GFY24335.1"/>
    <property type="molecule type" value="Genomic_DNA"/>
</dbReference>
<keyword evidence="2" id="KW-1185">Reference proteome</keyword>
<sequence>MATPADHVTRFGRKCDPLPILYDPERFGNGLGPPTSLPLPPTTREDLRLNGKGTIHLQTTISSPGFEPSPYGITVSVVNHYTVSVTS</sequence>
<organism evidence="1 2">
    <name type="scientific">Trichonephila clavipes</name>
    <name type="common">Golden silk orbweaver</name>
    <name type="synonym">Nephila clavipes</name>
    <dbReference type="NCBI Taxonomy" id="2585209"/>
    <lineage>
        <taxon>Eukaryota</taxon>
        <taxon>Metazoa</taxon>
        <taxon>Ecdysozoa</taxon>
        <taxon>Arthropoda</taxon>
        <taxon>Chelicerata</taxon>
        <taxon>Arachnida</taxon>
        <taxon>Araneae</taxon>
        <taxon>Araneomorphae</taxon>
        <taxon>Entelegynae</taxon>
        <taxon>Araneoidea</taxon>
        <taxon>Nephilidae</taxon>
        <taxon>Trichonephila</taxon>
    </lineage>
</organism>
<protein>
    <submittedName>
        <fullName evidence="1">Uncharacterized protein</fullName>
    </submittedName>
</protein>
<evidence type="ECO:0000313" key="1">
    <source>
        <dbReference type="EMBL" id="GFY24335.1"/>
    </source>
</evidence>
<reference evidence="1" key="1">
    <citation type="submission" date="2020-08" db="EMBL/GenBank/DDBJ databases">
        <title>Multicomponent nature underlies the extraordinary mechanical properties of spider dragline silk.</title>
        <authorList>
            <person name="Kono N."/>
            <person name="Nakamura H."/>
            <person name="Mori M."/>
            <person name="Yoshida Y."/>
            <person name="Ohtoshi R."/>
            <person name="Malay A.D."/>
            <person name="Moran D.A.P."/>
            <person name="Tomita M."/>
            <person name="Numata K."/>
            <person name="Arakawa K."/>
        </authorList>
    </citation>
    <scope>NUCLEOTIDE SEQUENCE</scope>
</reference>
<name>A0A8X6VXK2_TRICX</name>
<dbReference type="AlphaFoldDB" id="A0A8X6VXK2"/>
<gene>
    <name evidence="1" type="ORF">TNCV_1013841</name>
</gene>
<proteinExistence type="predicted"/>